<keyword evidence="1" id="KW-0548">Nucleotidyltransferase</keyword>
<evidence type="ECO:0000313" key="1">
    <source>
        <dbReference type="EMBL" id="KAF7824170.1"/>
    </source>
</evidence>
<dbReference type="Proteomes" id="UP000634136">
    <property type="component" value="Unassembled WGS sequence"/>
</dbReference>
<keyword evidence="1" id="KW-0239">DNA-directed DNA polymerase</keyword>
<accession>A0A834TPG1</accession>
<comment type="caution">
    <text evidence="1">The sequence shown here is derived from an EMBL/GenBank/DDBJ whole genome shotgun (WGS) entry which is preliminary data.</text>
</comment>
<dbReference type="PANTHER" id="PTHR33067">
    <property type="entry name" value="RNA-DIRECTED DNA POLYMERASE-RELATED"/>
    <property type="match status" value="1"/>
</dbReference>
<dbReference type="EMBL" id="JAAIUW010000007">
    <property type="protein sequence ID" value="KAF7824170.1"/>
    <property type="molecule type" value="Genomic_DNA"/>
</dbReference>
<dbReference type="PANTHER" id="PTHR33067:SF39">
    <property type="entry name" value="TRANSCRIPTION FACTOR INTERACTOR AND REGULATOR CCHC(ZN) FAMILY"/>
    <property type="match status" value="1"/>
</dbReference>
<name>A0A834TPG1_9FABA</name>
<keyword evidence="2" id="KW-1185">Reference proteome</keyword>
<evidence type="ECO:0000313" key="2">
    <source>
        <dbReference type="Proteomes" id="UP000634136"/>
    </source>
</evidence>
<dbReference type="OrthoDB" id="1436742at2759"/>
<proteinExistence type="predicted"/>
<reference evidence="1" key="1">
    <citation type="submission" date="2020-09" db="EMBL/GenBank/DDBJ databases">
        <title>Genome-Enabled Discovery of Anthraquinone Biosynthesis in Senna tora.</title>
        <authorList>
            <person name="Kang S.-H."/>
            <person name="Pandey R.P."/>
            <person name="Lee C.-M."/>
            <person name="Sim J.-S."/>
            <person name="Jeong J.-T."/>
            <person name="Choi B.-S."/>
            <person name="Jung M."/>
            <person name="Ginzburg D."/>
            <person name="Zhao K."/>
            <person name="Won S.Y."/>
            <person name="Oh T.-J."/>
            <person name="Yu Y."/>
            <person name="Kim N.-H."/>
            <person name="Lee O.R."/>
            <person name="Lee T.-H."/>
            <person name="Bashyal P."/>
            <person name="Kim T.-S."/>
            <person name="Lee W.-H."/>
            <person name="Kawkins C."/>
            <person name="Kim C.-K."/>
            <person name="Kim J.S."/>
            <person name="Ahn B.O."/>
            <person name="Rhee S.Y."/>
            <person name="Sohng J.K."/>
        </authorList>
    </citation>
    <scope>NUCLEOTIDE SEQUENCE</scope>
    <source>
        <tissue evidence="1">Leaf</tissue>
    </source>
</reference>
<protein>
    <submittedName>
        <fullName evidence="1">DNA-directed DNA polymerase</fullName>
    </submittedName>
</protein>
<dbReference type="AlphaFoldDB" id="A0A834TPG1"/>
<keyword evidence="1" id="KW-0808">Transferase</keyword>
<organism evidence="1 2">
    <name type="scientific">Senna tora</name>
    <dbReference type="NCBI Taxonomy" id="362788"/>
    <lineage>
        <taxon>Eukaryota</taxon>
        <taxon>Viridiplantae</taxon>
        <taxon>Streptophyta</taxon>
        <taxon>Embryophyta</taxon>
        <taxon>Tracheophyta</taxon>
        <taxon>Spermatophyta</taxon>
        <taxon>Magnoliopsida</taxon>
        <taxon>eudicotyledons</taxon>
        <taxon>Gunneridae</taxon>
        <taxon>Pentapetalae</taxon>
        <taxon>rosids</taxon>
        <taxon>fabids</taxon>
        <taxon>Fabales</taxon>
        <taxon>Fabaceae</taxon>
        <taxon>Caesalpinioideae</taxon>
        <taxon>Cassia clade</taxon>
        <taxon>Senna</taxon>
    </lineage>
</organism>
<sequence length="131" mass="14849">MGRPFLATRRTLIDVQKGELTTRVQNEKVTFNVFKAMKHLDDVEECSRISVIDTLSSSKFINHILNPLETALVLNSSDLDETTLEQHMASPKTAASPLKRKARFYDTLFASAIVENRYNRLFSQSTTGIQE</sequence>
<gene>
    <name evidence="1" type="ORF">G2W53_022314</name>
</gene>
<dbReference type="GO" id="GO:0003887">
    <property type="term" value="F:DNA-directed DNA polymerase activity"/>
    <property type="evidence" value="ECO:0007669"/>
    <property type="project" value="UniProtKB-KW"/>
</dbReference>